<proteinExistence type="predicted"/>
<feature type="domain" description="Tip attachment protein J central straight fiber" evidence="1">
    <location>
        <begin position="174"/>
        <end position="212"/>
    </location>
</feature>
<gene>
    <name evidence="2" type="ORF">AYO28_03040</name>
</gene>
<dbReference type="AlphaFoldDB" id="A0A177SAM3"/>
<dbReference type="Pfam" id="PF09327">
    <property type="entry name" value="Phage_Tail_Tip"/>
    <property type="match status" value="1"/>
</dbReference>
<organism evidence="2 3">
    <name type="scientific">Pseudomonas putida</name>
    <name type="common">Arthrobacter siderocapsulatus</name>
    <dbReference type="NCBI Taxonomy" id="303"/>
    <lineage>
        <taxon>Bacteria</taxon>
        <taxon>Pseudomonadati</taxon>
        <taxon>Pseudomonadota</taxon>
        <taxon>Gammaproteobacteria</taxon>
        <taxon>Pseudomonadales</taxon>
        <taxon>Pseudomonadaceae</taxon>
        <taxon>Pseudomonas</taxon>
    </lineage>
</organism>
<dbReference type="RefSeq" id="WP_064304656.1">
    <property type="nucleotide sequence ID" value="NZ_LUCV01000049.1"/>
</dbReference>
<evidence type="ECO:0000313" key="2">
    <source>
        <dbReference type="EMBL" id="OAI84872.1"/>
    </source>
</evidence>
<evidence type="ECO:0000313" key="3">
    <source>
        <dbReference type="Proteomes" id="UP000077752"/>
    </source>
</evidence>
<accession>A0A177SAM3</accession>
<evidence type="ECO:0000259" key="1">
    <source>
        <dbReference type="Pfam" id="PF09327"/>
    </source>
</evidence>
<dbReference type="Proteomes" id="UP000077752">
    <property type="component" value="Unassembled WGS sequence"/>
</dbReference>
<protein>
    <recommendedName>
        <fullName evidence="1">Tip attachment protein J central straight fiber domain-containing protein</fullName>
    </recommendedName>
</protein>
<reference evidence="2 3" key="1">
    <citation type="submission" date="2016-03" db="EMBL/GenBank/DDBJ databases">
        <title>Draft Genome Assembly of Pseudomonas putida strain CBF10-2.</title>
        <authorList>
            <person name="Iyer R.S."/>
            <person name="Damania A."/>
        </authorList>
    </citation>
    <scope>NUCLEOTIDE SEQUENCE [LARGE SCALE GENOMIC DNA]</scope>
    <source>
        <strain evidence="2 3">CBF10-2</strain>
    </source>
</reference>
<comment type="caution">
    <text evidence="2">The sequence shown here is derived from an EMBL/GenBank/DDBJ whole genome shotgun (WGS) entry which is preliminary data.</text>
</comment>
<dbReference type="EMBL" id="LUCV01000049">
    <property type="protein sequence ID" value="OAI84872.1"/>
    <property type="molecule type" value="Genomic_DNA"/>
</dbReference>
<dbReference type="InterPro" id="IPR015406">
    <property type="entry name" value="GpJ_CSF"/>
</dbReference>
<sequence length="246" mass="26501">MQMQSTNYVPGASGMRLDLKAGSIEINGVSVGAGSPPSGLQLITVTAGEWSESGLPSNAVERYKFIGDQVMKIPAEYRDSAEFSTEDISFDRDGSDIRTTLTYRRLETGQEAAERAARQVRSGVTINADGLAIMANGKVMVRLGHGMDDEQPAELPFAVEGDQVFIRQALTDLAMWSVKMQLSPQGQYVAAGMGLGVEPSTDAAISEASVSAAFIDPLSFHITDPADKIRQVIREELRPGGLLHRR</sequence>
<name>A0A177SAM3_PSEPU</name>